<accession>A0A914E8P3</accession>
<evidence type="ECO:0000256" key="1">
    <source>
        <dbReference type="SAM" id="Phobius"/>
    </source>
</evidence>
<reference evidence="3" key="1">
    <citation type="submission" date="2022-11" db="UniProtKB">
        <authorList>
            <consortium name="WormBaseParasite"/>
        </authorList>
    </citation>
    <scope>IDENTIFICATION</scope>
</reference>
<keyword evidence="1" id="KW-1133">Transmembrane helix</keyword>
<protein>
    <submittedName>
        <fullName evidence="3">Uncharacterized protein</fullName>
    </submittedName>
</protein>
<evidence type="ECO:0000313" key="2">
    <source>
        <dbReference type="Proteomes" id="UP000887540"/>
    </source>
</evidence>
<organism evidence="2 3">
    <name type="scientific">Acrobeloides nanus</name>
    <dbReference type="NCBI Taxonomy" id="290746"/>
    <lineage>
        <taxon>Eukaryota</taxon>
        <taxon>Metazoa</taxon>
        <taxon>Ecdysozoa</taxon>
        <taxon>Nematoda</taxon>
        <taxon>Chromadorea</taxon>
        <taxon>Rhabditida</taxon>
        <taxon>Tylenchina</taxon>
        <taxon>Cephalobomorpha</taxon>
        <taxon>Cephaloboidea</taxon>
        <taxon>Cephalobidae</taxon>
        <taxon>Acrobeloides</taxon>
    </lineage>
</organism>
<keyword evidence="2" id="KW-1185">Reference proteome</keyword>
<sequence length="164" mass="17426">MTGYVEALLSRRCPLCPSTVCSPCPTCSLPTTSITTTTHSLNFVSVAPALIIILLAAIFFLQLTTLAAMVYSRKLLNSIHSQTAQNIPLQPIVFPRGDSPAVTGPTTHTPITPAVFTGSAFVDVPLGPKPASSASTSSMTKGSTWNALTKQLRRSKKQAHNLDF</sequence>
<dbReference type="WBParaSite" id="ACRNAN_scaffold65.g24611.t1">
    <property type="protein sequence ID" value="ACRNAN_scaffold65.g24611.t1"/>
    <property type="gene ID" value="ACRNAN_scaffold65.g24611"/>
</dbReference>
<dbReference type="Proteomes" id="UP000887540">
    <property type="component" value="Unplaced"/>
</dbReference>
<keyword evidence="1" id="KW-0472">Membrane</keyword>
<dbReference type="AlphaFoldDB" id="A0A914E8P3"/>
<keyword evidence="1" id="KW-0812">Transmembrane</keyword>
<evidence type="ECO:0000313" key="3">
    <source>
        <dbReference type="WBParaSite" id="ACRNAN_scaffold65.g24611.t1"/>
    </source>
</evidence>
<feature type="transmembrane region" description="Helical" evidence="1">
    <location>
        <begin position="49"/>
        <end position="71"/>
    </location>
</feature>
<proteinExistence type="predicted"/>
<name>A0A914E8P3_9BILA</name>